<dbReference type="Proteomes" id="UP001165064">
    <property type="component" value="Unassembled WGS sequence"/>
</dbReference>
<organism evidence="1 2">
    <name type="scientific">Ambrosiozyma monospora</name>
    <name type="common">Yeast</name>
    <name type="synonym">Endomycopsis monosporus</name>
    <dbReference type="NCBI Taxonomy" id="43982"/>
    <lineage>
        <taxon>Eukaryota</taxon>
        <taxon>Fungi</taxon>
        <taxon>Dikarya</taxon>
        <taxon>Ascomycota</taxon>
        <taxon>Saccharomycotina</taxon>
        <taxon>Pichiomycetes</taxon>
        <taxon>Pichiales</taxon>
        <taxon>Pichiaceae</taxon>
        <taxon>Ambrosiozyma</taxon>
    </lineage>
</organism>
<sequence>MLEDLESEFPPKIYDSHDPKASVVCHYHLWRDFEDNSVADGIQQHQQQSKLGSEFDLYSNSTHEDTIGSSISVGENSNTTTETHSNLSNSDSSSTGDPTTRAINQRLDKTLDQYLNEWDNNSVARERSATRFPITKEEICLKNFSDYSTPVCNVTISDFTPKMKPGINLMSPGLVLLVP</sequence>
<keyword evidence="2" id="KW-1185">Reference proteome</keyword>
<comment type="caution">
    <text evidence="1">The sequence shown here is derived from an EMBL/GenBank/DDBJ whole genome shotgun (WGS) entry which is preliminary data.</text>
</comment>
<reference evidence="1" key="1">
    <citation type="submission" date="2023-04" db="EMBL/GenBank/DDBJ databases">
        <title>Ambrosiozyma monospora NBRC 10751.</title>
        <authorList>
            <person name="Ichikawa N."/>
            <person name="Sato H."/>
            <person name="Tonouchi N."/>
        </authorList>
    </citation>
    <scope>NUCLEOTIDE SEQUENCE</scope>
    <source>
        <strain evidence="1">NBRC 10751</strain>
    </source>
</reference>
<proteinExistence type="predicted"/>
<evidence type="ECO:0000313" key="1">
    <source>
        <dbReference type="EMBL" id="GMF05297.1"/>
    </source>
</evidence>
<gene>
    <name evidence="1" type="ORF">Amon02_001228700</name>
</gene>
<evidence type="ECO:0000313" key="2">
    <source>
        <dbReference type="Proteomes" id="UP001165064"/>
    </source>
</evidence>
<protein>
    <submittedName>
        <fullName evidence="1">Unnamed protein product</fullName>
    </submittedName>
</protein>
<dbReference type="EMBL" id="BSXS01014325">
    <property type="protein sequence ID" value="GMF05297.1"/>
    <property type="molecule type" value="Genomic_DNA"/>
</dbReference>
<accession>A0ACB5U8V7</accession>
<name>A0ACB5U8V7_AMBMO</name>